<evidence type="ECO:0000313" key="8">
    <source>
        <dbReference type="Proteomes" id="UP000005697"/>
    </source>
</evidence>
<dbReference type="InterPro" id="IPR047187">
    <property type="entry name" value="SF1_C_Upf1"/>
</dbReference>
<evidence type="ECO:0000256" key="3">
    <source>
        <dbReference type="ARBA" id="ARBA00022801"/>
    </source>
</evidence>
<comment type="caution">
    <text evidence="7">The sequence shown here is derived from an EMBL/GenBank/DDBJ whole genome shotgun (WGS) entry which is preliminary data.</text>
</comment>
<protein>
    <recommendedName>
        <fullName evidence="6">AAA+ ATPase domain-containing protein</fullName>
    </recommendedName>
</protein>
<dbReference type="CDD" id="cd18044">
    <property type="entry name" value="DEXXQc_SMUBP2"/>
    <property type="match status" value="1"/>
</dbReference>
<dbReference type="HOGENOM" id="CLU_001666_8_2_10"/>
<name>F0F439_9BACT</name>
<evidence type="ECO:0000313" key="7">
    <source>
        <dbReference type="EMBL" id="EGC20997.1"/>
    </source>
</evidence>
<dbReference type="GO" id="GO:0016787">
    <property type="term" value="F:hydrolase activity"/>
    <property type="evidence" value="ECO:0007669"/>
    <property type="project" value="UniProtKB-KW"/>
</dbReference>
<proteinExistence type="inferred from homology"/>
<dbReference type="Gene3D" id="3.40.50.300">
    <property type="entry name" value="P-loop containing nucleotide triphosphate hydrolases"/>
    <property type="match status" value="2"/>
</dbReference>
<dbReference type="eggNOG" id="COG1112">
    <property type="taxonomic scope" value="Bacteria"/>
</dbReference>
<gene>
    <name evidence="7" type="ORF">HMPREF9141_0355</name>
</gene>
<dbReference type="Gene3D" id="2.40.30.270">
    <property type="match status" value="1"/>
</dbReference>
<dbReference type="FunFam" id="3.40.50.300:FF:000326">
    <property type="entry name" value="P-loop containing nucleoside triphosphate hydrolase"/>
    <property type="match status" value="1"/>
</dbReference>
<keyword evidence="3" id="KW-0378">Hydrolase</keyword>
<dbReference type="eggNOG" id="COG0507">
    <property type="taxonomic scope" value="Bacteria"/>
</dbReference>
<feature type="domain" description="AAA+ ATPase" evidence="6">
    <location>
        <begin position="207"/>
        <end position="429"/>
    </location>
</feature>
<dbReference type="GO" id="GO:0043139">
    <property type="term" value="F:5'-3' DNA helicase activity"/>
    <property type="evidence" value="ECO:0007669"/>
    <property type="project" value="TreeGrafter"/>
</dbReference>
<evidence type="ECO:0000259" key="6">
    <source>
        <dbReference type="SMART" id="SM00382"/>
    </source>
</evidence>
<keyword evidence="4" id="KW-0347">Helicase</keyword>
<reference evidence="7 8" key="1">
    <citation type="submission" date="2011-01" db="EMBL/GenBank/DDBJ databases">
        <authorList>
            <person name="Muzny D."/>
            <person name="Qin X."/>
            <person name="Deng J."/>
            <person name="Jiang H."/>
            <person name="Liu Y."/>
            <person name="Qu J."/>
            <person name="Song X.-Z."/>
            <person name="Zhang L."/>
            <person name="Thornton R."/>
            <person name="Coyle M."/>
            <person name="Francisco L."/>
            <person name="Jackson L."/>
            <person name="Javaid M."/>
            <person name="Korchina V."/>
            <person name="Kovar C."/>
            <person name="Mata R."/>
            <person name="Mathew T."/>
            <person name="Ngo R."/>
            <person name="Nguyen L."/>
            <person name="Nguyen N."/>
            <person name="Okwuonu G."/>
            <person name="Ongeri F."/>
            <person name="Pham C."/>
            <person name="Simmons D."/>
            <person name="Wilczek-Boney K."/>
            <person name="Hale W."/>
            <person name="Jakkamsetti A."/>
            <person name="Pham P."/>
            <person name="Ruth R."/>
            <person name="San Lucas F."/>
            <person name="Warren J."/>
            <person name="Zhang J."/>
            <person name="Zhao Z."/>
            <person name="Zhou C."/>
            <person name="Zhu D."/>
            <person name="Lee S."/>
            <person name="Bess C."/>
            <person name="Blankenburg K."/>
            <person name="Forbes L."/>
            <person name="Fu Q."/>
            <person name="Gubbala S."/>
            <person name="Hirani K."/>
            <person name="Jayaseelan J.C."/>
            <person name="Lara F."/>
            <person name="Munidasa M."/>
            <person name="Palculict T."/>
            <person name="Patil S."/>
            <person name="Pu L.-L."/>
            <person name="Saada N."/>
            <person name="Tang L."/>
            <person name="Weissenberger G."/>
            <person name="Zhu Y."/>
            <person name="Hemphill L."/>
            <person name="Shang Y."/>
            <person name="Youmans B."/>
            <person name="Ayvaz T."/>
            <person name="Ross M."/>
            <person name="Santibanez J."/>
            <person name="Aqrawi P."/>
            <person name="Gross S."/>
            <person name="Joshi V."/>
            <person name="Fowler G."/>
            <person name="Nazareth L."/>
            <person name="Reid J."/>
            <person name="Worley K."/>
            <person name="Petrosino J."/>
            <person name="Highlander S."/>
            <person name="Gibbs R."/>
        </authorList>
    </citation>
    <scope>NUCLEOTIDE SEQUENCE [LARGE SCALE GENOMIC DNA]</scope>
    <source>
        <strain evidence="7 8">DSM 16608</strain>
    </source>
</reference>
<dbReference type="InterPro" id="IPR003593">
    <property type="entry name" value="AAA+_ATPase"/>
</dbReference>
<evidence type="ECO:0000256" key="2">
    <source>
        <dbReference type="ARBA" id="ARBA00022741"/>
    </source>
</evidence>
<dbReference type="Pfam" id="PF13087">
    <property type="entry name" value="AAA_12"/>
    <property type="match status" value="1"/>
</dbReference>
<keyword evidence="8" id="KW-1185">Reference proteome</keyword>
<accession>F0F439</accession>
<dbReference type="CDD" id="cd18808">
    <property type="entry name" value="SF1_C_Upf1"/>
    <property type="match status" value="1"/>
</dbReference>
<dbReference type="Proteomes" id="UP000005697">
    <property type="component" value="Unassembled WGS sequence"/>
</dbReference>
<dbReference type="GO" id="GO:0005694">
    <property type="term" value="C:chromosome"/>
    <property type="evidence" value="ECO:0007669"/>
    <property type="project" value="UniProtKB-ARBA"/>
</dbReference>
<comment type="similarity">
    <text evidence="1">Belongs to the DNA2/NAM7 helicase family.</text>
</comment>
<dbReference type="GO" id="GO:0005524">
    <property type="term" value="F:ATP binding"/>
    <property type="evidence" value="ECO:0007669"/>
    <property type="project" value="UniProtKB-KW"/>
</dbReference>
<dbReference type="EMBL" id="AEWX01000004">
    <property type="protein sequence ID" value="EGC20997.1"/>
    <property type="molecule type" value="Genomic_DNA"/>
</dbReference>
<dbReference type="Pfam" id="PF13086">
    <property type="entry name" value="AAA_11"/>
    <property type="match status" value="1"/>
</dbReference>
<dbReference type="AlphaFoldDB" id="F0F439"/>
<organism evidence="7 8">
    <name type="scientific">Prevotella multiformis DSM 16608</name>
    <dbReference type="NCBI Taxonomy" id="888743"/>
    <lineage>
        <taxon>Bacteria</taxon>
        <taxon>Pseudomonadati</taxon>
        <taxon>Bacteroidota</taxon>
        <taxon>Bacteroidia</taxon>
        <taxon>Bacteroidales</taxon>
        <taxon>Prevotellaceae</taxon>
        <taxon>Prevotella</taxon>
    </lineage>
</organism>
<dbReference type="InterPro" id="IPR041677">
    <property type="entry name" value="DNA2/NAM7_AAA_11"/>
</dbReference>
<dbReference type="InterPro" id="IPR041679">
    <property type="entry name" value="DNA2/NAM7-like_C"/>
</dbReference>
<sequence length="654" mass="74792">MFQETSIQLLQRQRLLLQMEYYAEKETFRKQTEATGMQRKVKRGDAWFPLRVGKRFYNGLNQLCIEVFRTQDGDIEHNFECGRPLLFFRYVDGGDKVGGRLKYYGFTGTVSYVEGDRMVVAVPDSAPLPDLQSASEQTGCQLGFDETSYQMMFDALDRTMKAKGNRLAYLRDLFCSRQKAERFSFSSIRLPWLNPAQERAVNEVLWAKDVAVVHGPPGTGKTTTLVEAINETLMRESQVLVCAQSNMAVDWISEKLIDRGINVLRIGNPTRVNDKMLGFTYERKFEAHPDYPQLWSIRKAIRELRNNRKRGSESYHQKMDRLKSRATELEIRIHTSLFGEARVVASTLAGAGSRVMEGQKFTTLFIDEAAQALEAACWIAIRRASRVILAGDHCQLPPTVKSIAALRGGLGKTLMERIVENKREVVTLLKVQYRMNEDIMRFSSDWFYGGQVEAAPQIKYRGILDYDNPMVWIDTSDEAVTSAYGLAADESKTPFPLSGKDQEDAFHEQFVGSSFGRINKGEAELTLKTLKDYFTKIGRQRVLDERIDVGIISPYRAQVQYLRSLIKKREFFKPYRSLVSVNTVDGFQGQERDVILISLVRSNEEGQIGFLRDLRRMNVAITRARMKLIILGNARTMTRHAFYKKLWDSLSTDS</sequence>
<evidence type="ECO:0000256" key="5">
    <source>
        <dbReference type="ARBA" id="ARBA00022840"/>
    </source>
</evidence>
<dbReference type="RefSeq" id="WP_007367893.1">
    <property type="nucleotide sequence ID" value="NZ_GL872283.1"/>
</dbReference>
<dbReference type="SUPFAM" id="SSF52540">
    <property type="entry name" value="P-loop containing nucleoside triphosphate hydrolases"/>
    <property type="match status" value="1"/>
</dbReference>
<dbReference type="SMART" id="SM00382">
    <property type="entry name" value="AAA"/>
    <property type="match status" value="1"/>
</dbReference>
<dbReference type="InterPro" id="IPR050534">
    <property type="entry name" value="Coronavir_polyprotein_1ab"/>
</dbReference>
<keyword evidence="2" id="KW-0547">Nucleotide-binding</keyword>
<dbReference type="OrthoDB" id="9757917at2"/>
<dbReference type="PANTHER" id="PTHR43788:SF8">
    <property type="entry name" value="DNA-BINDING PROTEIN SMUBP-2"/>
    <property type="match status" value="1"/>
</dbReference>
<evidence type="ECO:0000256" key="1">
    <source>
        <dbReference type="ARBA" id="ARBA00007913"/>
    </source>
</evidence>
<dbReference type="PANTHER" id="PTHR43788">
    <property type="entry name" value="DNA2/NAM7 HELICASE FAMILY MEMBER"/>
    <property type="match status" value="1"/>
</dbReference>
<dbReference type="InterPro" id="IPR027417">
    <property type="entry name" value="P-loop_NTPase"/>
</dbReference>
<evidence type="ECO:0000256" key="4">
    <source>
        <dbReference type="ARBA" id="ARBA00022806"/>
    </source>
</evidence>
<keyword evidence="5" id="KW-0067">ATP-binding</keyword>
<dbReference type="STRING" id="888743.HMPREF9141_0355"/>